<organism evidence="2 3">
    <name type="scientific">Acrobeloides nanus</name>
    <dbReference type="NCBI Taxonomy" id="290746"/>
    <lineage>
        <taxon>Eukaryota</taxon>
        <taxon>Metazoa</taxon>
        <taxon>Ecdysozoa</taxon>
        <taxon>Nematoda</taxon>
        <taxon>Chromadorea</taxon>
        <taxon>Rhabditida</taxon>
        <taxon>Tylenchina</taxon>
        <taxon>Cephalobomorpha</taxon>
        <taxon>Cephaloboidea</taxon>
        <taxon>Cephalobidae</taxon>
        <taxon>Acrobeloides</taxon>
    </lineage>
</organism>
<dbReference type="PANTHER" id="PTHR11567:SF198">
    <property type="entry name" value="HISTIDINE ACID PHOSPHATASE"/>
    <property type="match status" value="1"/>
</dbReference>
<evidence type="ECO:0000256" key="1">
    <source>
        <dbReference type="ARBA" id="ARBA00005375"/>
    </source>
</evidence>
<evidence type="ECO:0000313" key="3">
    <source>
        <dbReference type="WBParaSite" id="ACRNAN_scaffold21424.g8803.t1"/>
    </source>
</evidence>
<accession>A0A914DBU4</accession>
<dbReference type="Pfam" id="PF00328">
    <property type="entry name" value="His_Phos_2"/>
    <property type="match status" value="1"/>
</dbReference>
<dbReference type="Gene3D" id="3.40.50.1240">
    <property type="entry name" value="Phosphoglycerate mutase-like"/>
    <property type="match status" value="1"/>
</dbReference>
<sequence length="189" mass="21564">MTPDVVSTIRNLSRASNEFVYGISKPYVPEMIKLRGGSMLKALVDKMNYKIACNQPENDNSHHCKWIQNLKYYAYSAHDTTIAALLTTFGDEQRVIRGGLPHYTASLAIELWNIDGLGPAIKILFHSAFHHNYHVITDFTKGCPIGQEFCPLDVFIRRSRKFLPSDNIENDCVPKFAKKYIKRSDSFAY</sequence>
<keyword evidence="2" id="KW-1185">Reference proteome</keyword>
<proteinExistence type="inferred from homology"/>
<dbReference type="GO" id="GO:0016791">
    <property type="term" value="F:phosphatase activity"/>
    <property type="evidence" value="ECO:0007669"/>
    <property type="project" value="TreeGrafter"/>
</dbReference>
<dbReference type="InterPro" id="IPR029033">
    <property type="entry name" value="His_PPase_superfam"/>
</dbReference>
<comment type="similarity">
    <text evidence="1">Belongs to the histidine acid phosphatase family.</text>
</comment>
<dbReference type="InterPro" id="IPR050645">
    <property type="entry name" value="Histidine_acid_phosphatase"/>
</dbReference>
<dbReference type="AlphaFoldDB" id="A0A914DBU4"/>
<dbReference type="SUPFAM" id="SSF53254">
    <property type="entry name" value="Phosphoglycerate mutase-like"/>
    <property type="match status" value="1"/>
</dbReference>
<dbReference type="Proteomes" id="UP000887540">
    <property type="component" value="Unplaced"/>
</dbReference>
<dbReference type="InterPro" id="IPR000560">
    <property type="entry name" value="His_Pase_clade-2"/>
</dbReference>
<reference evidence="3" key="1">
    <citation type="submission" date="2022-11" db="UniProtKB">
        <authorList>
            <consortium name="WormBaseParasite"/>
        </authorList>
    </citation>
    <scope>IDENTIFICATION</scope>
</reference>
<protein>
    <submittedName>
        <fullName evidence="3">Uncharacterized protein</fullName>
    </submittedName>
</protein>
<name>A0A914DBU4_9BILA</name>
<dbReference type="WBParaSite" id="ACRNAN_scaffold21424.g8803.t1">
    <property type="protein sequence ID" value="ACRNAN_scaffold21424.g8803.t1"/>
    <property type="gene ID" value="ACRNAN_scaffold21424.g8803"/>
</dbReference>
<dbReference type="CDD" id="cd07061">
    <property type="entry name" value="HP_HAP_like"/>
    <property type="match status" value="1"/>
</dbReference>
<evidence type="ECO:0000313" key="2">
    <source>
        <dbReference type="Proteomes" id="UP000887540"/>
    </source>
</evidence>
<dbReference type="PANTHER" id="PTHR11567">
    <property type="entry name" value="ACID PHOSPHATASE-RELATED"/>
    <property type="match status" value="1"/>
</dbReference>